<evidence type="ECO:0000256" key="1">
    <source>
        <dbReference type="SAM" id="MobiDB-lite"/>
    </source>
</evidence>
<feature type="region of interest" description="Disordered" evidence="1">
    <location>
        <begin position="1"/>
        <end position="25"/>
    </location>
</feature>
<evidence type="ECO:0000313" key="3">
    <source>
        <dbReference type="Proteomes" id="UP000076858"/>
    </source>
</evidence>
<name>A0A164S4G4_9CRUS</name>
<organism evidence="2 3">
    <name type="scientific">Daphnia magna</name>
    <dbReference type="NCBI Taxonomy" id="35525"/>
    <lineage>
        <taxon>Eukaryota</taxon>
        <taxon>Metazoa</taxon>
        <taxon>Ecdysozoa</taxon>
        <taxon>Arthropoda</taxon>
        <taxon>Crustacea</taxon>
        <taxon>Branchiopoda</taxon>
        <taxon>Diplostraca</taxon>
        <taxon>Cladocera</taxon>
        <taxon>Anomopoda</taxon>
        <taxon>Daphniidae</taxon>
        <taxon>Daphnia</taxon>
    </lineage>
</organism>
<sequence>MRLCLHGHEQGGGPPSPTPEDRLDPRRRVREIHAVAELSRRYVPALQQANALPLPQVLLRCSRPGPNVCAQVPPSRVSILVSERDHLEGHSRNRVIFLSIRNSGEELSYGDRKRLPHSRTSSYSIFVYRESDLVVYTQVP</sequence>
<protein>
    <submittedName>
        <fullName evidence="2">Uncharacterized protein</fullName>
    </submittedName>
</protein>
<dbReference type="Proteomes" id="UP000076858">
    <property type="component" value="Unassembled WGS sequence"/>
</dbReference>
<keyword evidence="3" id="KW-1185">Reference proteome</keyword>
<comment type="caution">
    <text evidence="2">The sequence shown here is derived from an EMBL/GenBank/DDBJ whole genome shotgun (WGS) entry which is preliminary data.</text>
</comment>
<gene>
    <name evidence="2" type="ORF">APZ42_026593</name>
</gene>
<accession>A0A164S4G4</accession>
<dbReference type="AlphaFoldDB" id="A0A164S4G4"/>
<reference evidence="2 3" key="1">
    <citation type="submission" date="2016-03" db="EMBL/GenBank/DDBJ databases">
        <title>EvidentialGene: Evidence-directed Construction of Genes on Genomes.</title>
        <authorList>
            <person name="Gilbert D.G."/>
            <person name="Choi J.-H."/>
            <person name="Mockaitis K."/>
            <person name="Colbourne J."/>
            <person name="Pfrender M."/>
        </authorList>
    </citation>
    <scope>NUCLEOTIDE SEQUENCE [LARGE SCALE GENOMIC DNA]</scope>
    <source>
        <strain evidence="2 3">Xinb3</strain>
        <tissue evidence="2">Complete organism</tissue>
    </source>
</reference>
<evidence type="ECO:0000313" key="2">
    <source>
        <dbReference type="EMBL" id="KZS09237.1"/>
    </source>
</evidence>
<proteinExistence type="predicted"/>
<dbReference type="EMBL" id="LRGB01002096">
    <property type="protein sequence ID" value="KZS09237.1"/>
    <property type="molecule type" value="Genomic_DNA"/>
</dbReference>